<organism evidence="1 2">
    <name type="scientific">Actinocorallia aurantiaca</name>
    <dbReference type="NCBI Taxonomy" id="46204"/>
    <lineage>
        <taxon>Bacteria</taxon>
        <taxon>Bacillati</taxon>
        <taxon>Actinomycetota</taxon>
        <taxon>Actinomycetes</taxon>
        <taxon>Streptosporangiales</taxon>
        <taxon>Thermomonosporaceae</taxon>
        <taxon>Actinocorallia</taxon>
    </lineage>
</organism>
<dbReference type="SUPFAM" id="SSF54285">
    <property type="entry name" value="MoaD/ThiS"/>
    <property type="match status" value="1"/>
</dbReference>
<keyword evidence="2" id="KW-1185">Reference proteome</keyword>
<dbReference type="CDD" id="cd00565">
    <property type="entry name" value="Ubl_ThiS"/>
    <property type="match status" value="1"/>
</dbReference>
<evidence type="ECO:0000313" key="2">
    <source>
        <dbReference type="Proteomes" id="UP001501842"/>
    </source>
</evidence>
<dbReference type="InterPro" id="IPR003749">
    <property type="entry name" value="ThiS/MoaD-like"/>
</dbReference>
<reference evidence="1 2" key="1">
    <citation type="journal article" date="2019" name="Int. J. Syst. Evol. Microbiol.">
        <title>The Global Catalogue of Microorganisms (GCM) 10K type strain sequencing project: providing services to taxonomists for standard genome sequencing and annotation.</title>
        <authorList>
            <consortium name="The Broad Institute Genomics Platform"/>
            <consortium name="The Broad Institute Genome Sequencing Center for Infectious Disease"/>
            <person name="Wu L."/>
            <person name="Ma J."/>
        </authorList>
    </citation>
    <scope>NUCLEOTIDE SEQUENCE [LARGE SCALE GENOMIC DNA]</scope>
    <source>
        <strain evidence="1 2">JCM 8201</strain>
    </source>
</reference>
<dbReference type="Gene3D" id="3.10.20.30">
    <property type="match status" value="1"/>
</dbReference>
<name>A0ABN3UHW0_9ACTN</name>
<dbReference type="InterPro" id="IPR012675">
    <property type="entry name" value="Beta-grasp_dom_sf"/>
</dbReference>
<sequence>MRVTINGQAQDLPDGSTVAAVVARVTDAGRGVAVALNEEVVPRADWAATPVEDADRVEILTAVQGG</sequence>
<dbReference type="RefSeq" id="WP_344453418.1">
    <property type="nucleotide sequence ID" value="NZ_BAAATZ010000021.1"/>
</dbReference>
<comment type="caution">
    <text evidence="1">The sequence shown here is derived from an EMBL/GenBank/DDBJ whole genome shotgun (WGS) entry which is preliminary data.</text>
</comment>
<dbReference type="NCBIfam" id="TIGR01683">
    <property type="entry name" value="thiS"/>
    <property type="match status" value="1"/>
</dbReference>
<gene>
    <name evidence="1" type="primary">thiS</name>
    <name evidence="1" type="ORF">GCM10010439_50640</name>
</gene>
<dbReference type="InterPro" id="IPR016155">
    <property type="entry name" value="Mopterin_synth/thiamin_S_b"/>
</dbReference>
<accession>A0ABN3UHW0</accession>
<dbReference type="Pfam" id="PF02597">
    <property type="entry name" value="ThiS"/>
    <property type="match status" value="1"/>
</dbReference>
<dbReference type="PANTHER" id="PTHR34472">
    <property type="entry name" value="SULFUR CARRIER PROTEIN THIS"/>
    <property type="match status" value="1"/>
</dbReference>
<dbReference type="EMBL" id="BAAATZ010000021">
    <property type="protein sequence ID" value="GAA2732577.1"/>
    <property type="molecule type" value="Genomic_DNA"/>
</dbReference>
<dbReference type="Proteomes" id="UP001501842">
    <property type="component" value="Unassembled WGS sequence"/>
</dbReference>
<protein>
    <submittedName>
        <fullName evidence="1">Sulfur carrier protein ThiS</fullName>
    </submittedName>
</protein>
<dbReference type="PANTHER" id="PTHR34472:SF1">
    <property type="entry name" value="SULFUR CARRIER PROTEIN THIS"/>
    <property type="match status" value="1"/>
</dbReference>
<dbReference type="InterPro" id="IPR010035">
    <property type="entry name" value="Thi_S"/>
</dbReference>
<evidence type="ECO:0000313" key="1">
    <source>
        <dbReference type="EMBL" id="GAA2732577.1"/>
    </source>
</evidence>
<proteinExistence type="predicted"/>